<keyword evidence="2" id="KW-1185">Reference proteome</keyword>
<accession>A0ABY4V7B6</accession>
<name>A0ABY4V7B6_9GAMM</name>
<gene>
    <name evidence="1" type="ORF">MJO52_12085</name>
</gene>
<dbReference type="Proteomes" id="UP001055658">
    <property type="component" value="Chromosome"/>
</dbReference>
<evidence type="ECO:0000313" key="1">
    <source>
        <dbReference type="EMBL" id="USD19820.1"/>
    </source>
</evidence>
<evidence type="ECO:0000313" key="2">
    <source>
        <dbReference type="Proteomes" id="UP001055658"/>
    </source>
</evidence>
<reference evidence="1" key="1">
    <citation type="submission" date="2022-02" db="EMBL/GenBank/DDBJ databases">
        <title>Coral-associated bacteria.</title>
        <authorList>
            <person name="Tang K."/>
            <person name="Wang X."/>
        </authorList>
    </citation>
    <scope>NUCLEOTIDE SEQUENCE</scope>
    <source>
        <strain evidence="1">SCSIO 43006</strain>
    </source>
</reference>
<organism evidence="1 2">
    <name type="scientific">Microbulbifer variabilis</name>
    <dbReference type="NCBI Taxonomy" id="266805"/>
    <lineage>
        <taxon>Bacteria</taxon>
        <taxon>Pseudomonadati</taxon>
        <taxon>Pseudomonadota</taxon>
        <taxon>Gammaproteobacteria</taxon>
        <taxon>Cellvibrionales</taxon>
        <taxon>Microbulbiferaceae</taxon>
        <taxon>Microbulbifer</taxon>
    </lineage>
</organism>
<evidence type="ECO:0008006" key="3">
    <source>
        <dbReference type="Google" id="ProtNLM"/>
    </source>
</evidence>
<dbReference type="EMBL" id="CP092418">
    <property type="protein sequence ID" value="USD19820.1"/>
    <property type="molecule type" value="Genomic_DNA"/>
</dbReference>
<proteinExistence type="predicted"/>
<dbReference type="RefSeq" id="WP_252081914.1">
    <property type="nucleotide sequence ID" value="NZ_CP092418.1"/>
</dbReference>
<sequence length="92" mass="10587">MRLLMKILIPVKSGNNAIADKSMPRAFNDFIASAEPESSYFFLEDGKRAAIFILEEKRQDHLMAYNEKFFSALGAEIWITPVLNQKELQKHL</sequence>
<protein>
    <recommendedName>
        <fullName evidence="3">DUF3303 domain-containing protein</fullName>
    </recommendedName>
</protein>